<name>A0ABP5NRF7_9ACTN</name>
<gene>
    <name evidence="2" type="ORF">GCM10009787_59550</name>
</gene>
<proteinExistence type="predicted"/>
<keyword evidence="3" id="KW-1185">Reference proteome</keyword>
<organism evidence="2 3">
    <name type="scientific">Streptomyces bangladeshensis</name>
    <dbReference type="NCBI Taxonomy" id="295352"/>
    <lineage>
        <taxon>Bacteria</taxon>
        <taxon>Bacillati</taxon>
        <taxon>Actinomycetota</taxon>
        <taxon>Actinomycetes</taxon>
        <taxon>Kitasatosporales</taxon>
        <taxon>Streptomycetaceae</taxon>
        <taxon>Streptomyces</taxon>
    </lineage>
</organism>
<protein>
    <submittedName>
        <fullName evidence="2">Uncharacterized protein</fullName>
    </submittedName>
</protein>
<sequence length="99" mass="10159">MVELRLPADWSTALVEGDRPVRPTFPVQLLLVLLSFVSSLLAAVVAGVLSHEAGTRAAGAVLYGGGAFMGWMTLCVTVLTALGLLGVPAGGGRRNDPGE</sequence>
<dbReference type="RefSeq" id="WP_059253862.1">
    <property type="nucleotide sequence ID" value="NZ_BAAAOQ010000022.1"/>
</dbReference>
<evidence type="ECO:0000256" key="1">
    <source>
        <dbReference type="SAM" id="Phobius"/>
    </source>
</evidence>
<keyword evidence="1" id="KW-1133">Transmembrane helix</keyword>
<feature type="transmembrane region" description="Helical" evidence="1">
    <location>
        <begin position="61"/>
        <end position="87"/>
    </location>
</feature>
<evidence type="ECO:0000313" key="3">
    <source>
        <dbReference type="Proteomes" id="UP001501391"/>
    </source>
</evidence>
<comment type="caution">
    <text evidence="2">The sequence shown here is derived from an EMBL/GenBank/DDBJ whole genome shotgun (WGS) entry which is preliminary data.</text>
</comment>
<feature type="transmembrane region" description="Helical" evidence="1">
    <location>
        <begin position="29"/>
        <end position="49"/>
    </location>
</feature>
<keyword evidence="1" id="KW-0812">Transmembrane</keyword>
<reference evidence="3" key="1">
    <citation type="journal article" date="2019" name="Int. J. Syst. Evol. Microbiol.">
        <title>The Global Catalogue of Microorganisms (GCM) 10K type strain sequencing project: providing services to taxonomists for standard genome sequencing and annotation.</title>
        <authorList>
            <consortium name="The Broad Institute Genomics Platform"/>
            <consortium name="The Broad Institute Genome Sequencing Center for Infectious Disease"/>
            <person name="Wu L."/>
            <person name="Ma J."/>
        </authorList>
    </citation>
    <scope>NUCLEOTIDE SEQUENCE [LARGE SCALE GENOMIC DNA]</scope>
    <source>
        <strain evidence="3">JCM 14924</strain>
    </source>
</reference>
<dbReference type="EMBL" id="BAAAOQ010000022">
    <property type="protein sequence ID" value="GAA2202060.1"/>
    <property type="molecule type" value="Genomic_DNA"/>
</dbReference>
<keyword evidence="1" id="KW-0472">Membrane</keyword>
<evidence type="ECO:0000313" key="2">
    <source>
        <dbReference type="EMBL" id="GAA2202060.1"/>
    </source>
</evidence>
<accession>A0ABP5NRF7</accession>
<dbReference type="Proteomes" id="UP001501391">
    <property type="component" value="Unassembled WGS sequence"/>
</dbReference>